<keyword evidence="7" id="KW-1278">Translocase</keyword>
<evidence type="ECO:0000256" key="5">
    <source>
        <dbReference type="ARBA" id="ARBA00022840"/>
    </source>
</evidence>
<keyword evidence="5 11" id="KW-0067">ATP-binding</keyword>
<dbReference type="Gene3D" id="3.40.50.300">
    <property type="entry name" value="P-loop containing nucleotide triphosphate hydrolases"/>
    <property type="match status" value="1"/>
</dbReference>
<evidence type="ECO:0000313" key="12">
    <source>
        <dbReference type="Proteomes" id="UP000182692"/>
    </source>
</evidence>
<dbReference type="GeneID" id="35872849"/>
<keyword evidence="8" id="KW-0406">Ion transport</keyword>
<keyword evidence="9" id="KW-0472">Membrane</keyword>
<dbReference type="GO" id="GO:0016887">
    <property type="term" value="F:ATP hydrolysis activity"/>
    <property type="evidence" value="ECO:0007669"/>
    <property type="project" value="InterPro"/>
</dbReference>
<dbReference type="Pfam" id="PF00005">
    <property type="entry name" value="ABC_tran"/>
    <property type="match status" value="1"/>
</dbReference>
<evidence type="ECO:0000259" key="10">
    <source>
        <dbReference type="PROSITE" id="PS50893"/>
    </source>
</evidence>
<dbReference type="Proteomes" id="UP000182692">
    <property type="component" value="Unassembled WGS sequence"/>
</dbReference>
<evidence type="ECO:0000256" key="3">
    <source>
        <dbReference type="ARBA" id="ARBA00022741"/>
    </source>
</evidence>
<gene>
    <name evidence="11" type="ORF">SAMN03084138_00644</name>
</gene>
<dbReference type="InterPro" id="IPR027417">
    <property type="entry name" value="P-loop_NTPase"/>
</dbReference>
<keyword evidence="6" id="KW-0864">Zinc transport</keyword>
<proteinExistence type="predicted"/>
<dbReference type="AlphaFoldDB" id="A0A1I5KGP8"/>
<reference evidence="11 12" key="1">
    <citation type="submission" date="2016-10" db="EMBL/GenBank/DDBJ databases">
        <authorList>
            <person name="de Groot N.N."/>
        </authorList>
    </citation>
    <scope>NUCLEOTIDE SEQUENCE [LARGE SCALE GENOMIC DNA]</scope>
    <source>
        <strain evidence="11 12">DSM 15893</strain>
    </source>
</reference>
<dbReference type="OrthoDB" id="5866165at2"/>
<dbReference type="InterPro" id="IPR003593">
    <property type="entry name" value="AAA+_ATPase"/>
</dbReference>
<keyword evidence="1" id="KW-0813">Transport</keyword>
<dbReference type="InterPro" id="IPR017871">
    <property type="entry name" value="ABC_transporter-like_CS"/>
</dbReference>
<evidence type="ECO:0000256" key="8">
    <source>
        <dbReference type="ARBA" id="ARBA00023065"/>
    </source>
</evidence>
<dbReference type="GO" id="GO:0006829">
    <property type="term" value="P:zinc ion transport"/>
    <property type="evidence" value="ECO:0007669"/>
    <property type="project" value="UniProtKB-KW"/>
</dbReference>
<evidence type="ECO:0000256" key="1">
    <source>
        <dbReference type="ARBA" id="ARBA00022448"/>
    </source>
</evidence>
<dbReference type="RefSeq" id="WP_074925256.1">
    <property type="nucleotide sequence ID" value="NZ_FOWR01000003.1"/>
</dbReference>
<dbReference type="SMART" id="SM00382">
    <property type="entry name" value="AAA"/>
    <property type="match status" value="1"/>
</dbReference>
<evidence type="ECO:0000313" key="11">
    <source>
        <dbReference type="EMBL" id="SFO84214.1"/>
    </source>
</evidence>
<evidence type="ECO:0000256" key="7">
    <source>
        <dbReference type="ARBA" id="ARBA00022967"/>
    </source>
</evidence>
<evidence type="ECO:0000256" key="9">
    <source>
        <dbReference type="ARBA" id="ARBA00023136"/>
    </source>
</evidence>
<dbReference type="GO" id="GO:0010043">
    <property type="term" value="P:response to zinc ion"/>
    <property type="evidence" value="ECO:0007669"/>
    <property type="project" value="TreeGrafter"/>
</dbReference>
<sequence>MLIECHNMSVRIGKRNILSNINLSVQAGEIITLVGPNGAGKSTLFKTLIGALSPSAGLLNKASDLRIGYVPQRLYIDDTLPITVSRFMNLPRAHSREVVTQALADAGVAGLDKQQVMDLSGGQFQRVLLARALLGEPNLLLLDEATQGLDHRGTADFYRQIAKVRETRGCAIVMISHELHVVMKQTDWVICLNAHICCQGEPDVISDSHEYRALFGLDAQDDTALNLRESRRQPATGTC</sequence>
<dbReference type="PANTHER" id="PTHR42734:SF9">
    <property type="entry name" value="ZINC IMPORT ATP-BINDING PROTEIN ZNUC"/>
    <property type="match status" value="1"/>
</dbReference>
<dbReference type="SUPFAM" id="SSF52540">
    <property type="entry name" value="P-loop containing nucleoside triphosphate hydrolases"/>
    <property type="match status" value="1"/>
</dbReference>
<keyword evidence="2" id="KW-1003">Cell membrane</keyword>
<keyword evidence="3" id="KW-0547">Nucleotide-binding</keyword>
<feature type="domain" description="ABC transporter" evidence="10">
    <location>
        <begin position="3"/>
        <end position="218"/>
    </location>
</feature>
<evidence type="ECO:0000256" key="6">
    <source>
        <dbReference type="ARBA" id="ARBA00022906"/>
    </source>
</evidence>
<dbReference type="GO" id="GO:0005524">
    <property type="term" value="F:ATP binding"/>
    <property type="evidence" value="ECO:0007669"/>
    <property type="project" value="UniProtKB-KW"/>
</dbReference>
<dbReference type="EMBL" id="FOWR01000003">
    <property type="protein sequence ID" value="SFO84214.1"/>
    <property type="molecule type" value="Genomic_DNA"/>
</dbReference>
<protein>
    <submittedName>
        <fullName evidence="11">Zinc transport system ATP-binding protein</fullName>
    </submittedName>
</protein>
<dbReference type="InterPro" id="IPR003439">
    <property type="entry name" value="ABC_transporter-like_ATP-bd"/>
</dbReference>
<evidence type="ECO:0000256" key="2">
    <source>
        <dbReference type="ARBA" id="ARBA00022475"/>
    </source>
</evidence>
<organism evidence="11 12">
    <name type="scientific">Enterovibrio norvegicus DSM 15893</name>
    <dbReference type="NCBI Taxonomy" id="1121869"/>
    <lineage>
        <taxon>Bacteria</taxon>
        <taxon>Pseudomonadati</taxon>
        <taxon>Pseudomonadota</taxon>
        <taxon>Gammaproteobacteria</taxon>
        <taxon>Vibrionales</taxon>
        <taxon>Vibrionaceae</taxon>
        <taxon>Enterovibrio</taxon>
    </lineage>
</organism>
<evidence type="ECO:0000256" key="4">
    <source>
        <dbReference type="ARBA" id="ARBA00022833"/>
    </source>
</evidence>
<dbReference type="PROSITE" id="PS00211">
    <property type="entry name" value="ABC_TRANSPORTER_1"/>
    <property type="match status" value="1"/>
</dbReference>
<dbReference type="STRING" id="1121869.SAMN03084138_00644"/>
<keyword evidence="4" id="KW-0862">Zinc</keyword>
<accession>A0A1I5KGP8</accession>
<name>A0A1I5KGP8_9GAMM</name>
<dbReference type="InterPro" id="IPR050153">
    <property type="entry name" value="Metal_Ion_Import_ABC"/>
</dbReference>
<dbReference type="PROSITE" id="PS50893">
    <property type="entry name" value="ABC_TRANSPORTER_2"/>
    <property type="match status" value="1"/>
</dbReference>
<dbReference type="PANTHER" id="PTHR42734">
    <property type="entry name" value="METAL TRANSPORT SYSTEM ATP-BINDING PROTEIN TM_0124-RELATED"/>
    <property type="match status" value="1"/>
</dbReference>